<sequence length="284" mass="32057">MNKSILLSFIAAILILLPAIAAASTPLIITHSSSMPPLAFINKEGEPDGVLIDFWKEWSEQVEVEIIFKLQPWKEAVQETVNGKADINGGMFYSESRAKKLLYGDYLFHIKGSLFTTPDIIVNDQIADGQSCGVIKADYSKIFMEEHFPYTKLMLFNSAAEMFNAAAEGRVKAFVADYPVAIYLLSELGIANSFKCVKDLYTRNLYPTVGRHNPDLIKRINLDMAAIPQKRKKTIINKWLDFTPDSEEHRKTAAAIVFLALIAMTYIHRNEIRTAFKFVKDKLV</sequence>
<evidence type="ECO:0000259" key="3">
    <source>
        <dbReference type="SMART" id="SM00062"/>
    </source>
</evidence>
<dbReference type="RefSeq" id="WP_015851031.1">
    <property type="nucleotide sequence ID" value="NC_012881.1"/>
</dbReference>
<evidence type="ECO:0000256" key="2">
    <source>
        <dbReference type="SAM" id="SignalP"/>
    </source>
</evidence>
<dbReference type="InterPro" id="IPR001638">
    <property type="entry name" value="Solute-binding_3/MltF_N"/>
</dbReference>
<proteinExistence type="predicted"/>
<accession>C6C149</accession>
<dbReference type="CDD" id="cd13706">
    <property type="entry name" value="PBP2_HisK_like_1"/>
    <property type="match status" value="1"/>
</dbReference>
<dbReference type="Pfam" id="PF00497">
    <property type="entry name" value="SBP_bac_3"/>
    <property type="match status" value="1"/>
</dbReference>
<dbReference type="SMART" id="SM00062">
    <property type="entry name" value="PBPb"/>
    <property type="match status" value="1"/>
</dbReference>
<dbReference type="EMBL" id="CP001649">
    <property type="protein sequence ID" value="ACS79212.1"/>
    <property type="molecule type" value="Genomic_DNA"/>
</dbReference>
<dbReference type="Gene3D" id="3.40.190.10">
    <property type="entry name" value="Periplasmic binding protein-like II"/>
    <property type="match status" value="2"/>
</dbReference>
<dbReference type="PANTHER" id="PTHR35936">
    <property type="entry name" value="MEMBRANE-BOUND LYTIC MUREIN TRANSGLYCOSYLASE F"/>
    <property type="match status" value="1"/>
</dbReference>
<gene>
    <name evidence="4" type="ordered locus">Desal_1149</name>
</gene>
<evidence type="ECO:0000313" key="5">
    <source>
        <dbReference type="Proteomes" id="UP000002601"/>
    </source>
</evidence>
<dbReference type="OrthoDB" id="5457124at2"/>
<protein>
    <submittedName>
        <fullName evidence="4">Extracellular solute-binding protein family 3</fullName>
    </submittedName>
</protein>
<dbReference type="eggNOG" id="COG0834">
    <property type="taxonomic scope" value="Bacteria"/>
</dbReference>
<dbReference type="SUPFAM" id="SSF53850">
    <property type="entry name" value="Periplasmic binding protein-like II"/>
    <property type="match status" value="1"/>
</dbReference>
<feature type="signal peptide" evidence="2">
    <location>
        <begin position="1"/>
        <end position="21"/>
    </location>
</feature>
<keyword evidence="5" id="KW-1185">Reference proteome</keyword>
<dbReference type="KEGG" id="dsa:Desal_1149"/>
<dbReference type="PANTHER" id="PTHR35936:SF38">
    <property type="entry name" value="GLUTAMINE-BINDING PERIPLASMIC PROTEIN"/>
    <property type="match status" value="1"/>
</dbReference>
<dbReference type="STRING" id="526222.Desal_1149"/>
<dbReference type="AlphaFoldDB" id="C6C149"/>
<dbReference type="Proteomes" id="UP000002601">
    <property type="component" value="Chromosome"/>
</dbReference>
<dbReference type="HOGENOM" id="CLU_084713_0_0_7"/>
<evidence type="ECO:0000313" key="4">
    <source>
        <dbReference type="EMBL" id="ACS79212.1"/>
    </source>
</evidence>
<organism evidence="4 5">
    <name type="scientific">Maridesulfovibrio salexigens (strain ATCC 14822 / DSM 2638 / NCIMB 8403 / VKM B-1763)</name>
    <name type="common">Desulfovibrio salexigens</name>
    <dbReference type="NCBI Taxonomy" id="526222"/>
    <lineage>
        <taxon>Bacteria</taxon>
        <taxon>Pseudomonadati</taxon>
        <taxon>Thermodesulfobacteriota</taxon>
        <taxon>Desulfovibrionia</taxon>
        <taxon>Desulfovibrionales</taxon>
        <taxon>Desulfovibrionaceae</taxon>
        <taxon>Maridesulfovibrio</taxon>
    </lineage>
</organism>
<reference evidence="4 5" key="1">
    <citation type="submission" date="2009-06" db="EMBL/GenBank/DDBJ databases">
        <title>Complete sequence of Desulfovibrio salexigens DSM 2638.</title>
        <authorList>
            <consortium name="US DOE Joint Genome Institute"/>
            <person name="Lucas S."/>
            <person name="Copeland A."/>
            <person name="Lapidus A."/>
            <person name="Glavina del Rio T."/>
            <person name="Tice H."/>
            <person name="Bruce D."/>
            <person name="Goodwin L."/>
            <person name="Pitluck S."/>
            <person name="Munk A.C."/>
            <person name="Brettin T."/>
            <person name="Detter J.C."/>
            <person name="Han C."/>
            <person name="Tapia R."/>
            <person name="Larimer F."/>
            <person name="Land M."/>
            <person name="Hauser L."/>
            <person name="Kyrpides N."/>
            <person name="Anderson I."/>
            <person name="Wall J.D."/>
            <person name="Arkin A.P."/>
            <person name="Dehal P."/>
            <person name="Chivian D."/>
            <person name="Giles B."/>
            <person name="Hazen T.C."/>
        </authorList>
    </citation>
    <scope>NUCLEOTIDE SEQUENCE [LARGE SCALE GENOMIC DNA]</scope>
    <source>
        <strain evidence="5">ATCC 14822 / DSM 2638 / NCIMB 8403 / VKM B-1763</strain>
    </source>
</reference>
<feature type="chain" id="PRO_5002962876" evidence="2">
    <location>
        <begin position="22"/>
        <end position="284"/>
    </location>
</feature>
<feature type="domain" description="Solute-binding protein family 3/N-terminal" evidence="3">
    <location>
        <begin position="26"/>
        <end position="243"/>
    </location>
</feature>
<name>C6C149_MARSD</name>
<keyword evidence="1 2" id="KW-0732">Signal</keyword>
<evidence type="ECO:0000256" key="1">
    <source>
        <dbReference type="ARBA" id="ARBA00022729"/>
    </source>
</evidence>